<accession>A0A926E774</accession>
<keyword evidence="4" id="KW-0813">Transport</keyword>
<dbReference type="InterPro" id="IPR045070">
    <property type="entry name" value="MATE_MepA-like"/>
</dbReference>
<feature type="transmembrane region" description="Helical" evidence="10">
    <location>
        <begin position="98"/>
        <end position="124"/>
    </location>
</feature>
<dbReference type="GO" id="GO:0042910">
    <property type="term" value="F:xenobiotic transmembrane transporter activity"/>
    <property type="evidence" value="ECO:0007669"/>
    <property type="project" value="InterPro"/>
</dbReference>
<dbReference type="Proteomes" id="UP000610862">
    <property type="component" value="Unassembled WGS sequence"/>
</dbReference>
<sequence length="459" mass="49632">MNNQEITQNPLGTEPIKKLIVKYSIPTALTLMVNYLYNIVDQIFVGQGVGVTGMAATNVAFPLTIIAMSIALLIGDGCAANISLCLGRKEYEDANRTVSNAVTLLIGSGILILLLSLIFAPQIVKLFGSTDNAFADSLVYTKTIAWGLPFLMISAALTAIIRADGNPKYTMKCMIIGTVINLVLDPVFIFGFKMGVFGAGVATVIGQAAAGILCLLYLRKLKTVRICKAHLKLSVNITGRILALGFPSLLTQIMTAVVQITMNNLMTIYGAVSVYGSDMALSVYGMMMKVYQIAHAMFVGVSSATQPINGFNFGAKNYGRVRQTYKTAVTIAVVVSLVWFAVYQLLGRQIGMLFVSGDSMYADCSQHIFRIFMMAFFVYGVHMVTASFFQGIGKPAKSLLIPLSRQAIFLIPLSIILSSKFGLDGALAAAPIADILVFILAISLVVGEFRGWKKKQWIQ</sequence>
<feature type="transmembrane region" description="Helical" evidence="10">
    <location>
        <begin position="239"/>
        <end position="262"/>
    </location>
</feature>
<dbReference type="InterPro" id="IPR002528">
    <property type="entry name" value="MATE_fam"/>
</dbReference>
<dbReference type="GO" id="GO:0015297">
    <property type="term" value="F:antiporter activity"/>
    <property type="evidence" value="ECO:0007669"/>
    <property type="project" value="InterPro"/>
</dbReference>
<feature type="transmembrane region" description="Helical" evidence="10">
    <location>
        <begin position="144"/>
        <end position="161"/>
    </location>
</feature>
<feature type="transmembrane region" description="Helical" evidence="10">
    <location>
        <begin position="400"/>
        <end position="419"/>
    </location>
</feature>
<comment type="similarity">
    <text evidence="2">Belongs to the multi antimicrobial extrusion (MATE) (TC 2.A.66.1) family. MepA subfamily.</text>
</comment>
<dbReference type="AlphaFoldDB" id="A0A926E774"/>
<dbReference type="GO" id="GO:0005886">
    <property type="term" value="C:plasma membrane"/>
    <property type="evidence" value="ECO:0007669"/>
    <property type="project" value="UniProtKB-SubCell"/>
</dbReference>
<feature type="transmembrane region" description="Helical" evidence="10">
    <location>
        <begin position="197"/>
        <end position="218"/>
    </location>
</feature>
<dbReference type="NCBIfam" id="TIGR00797">
    <property type="entry name" value="matE"/>
    <property type="match status" value="1"/>
</dbReference>
<dbReference type="PANTHER" id="PTHR43823">
    <property type="entry name" value="SPORULATION PROTEIN YKVU"/>
    <property type="match status" value="1"/>
</dbReference>
<feature type="transmembrane region" description="Helical" evidence="10">
    <location>
        <begin position="173"/>
        <end position="191"/>
    </location>
</feature>
<dbReference type="CDD" id="cd13143">
    <property type="entry name" value="MATE_MepA_like"/>
    <property type="match status" value="1"/>
</dbReference>
<dbReference type="EMBL" id="JACRTA010000002">
    <property type="protein sequence ID" value="MBC8568453.1"/>
    <property type="molecule type" value="Genomic_DNA"/>
</dbReference>
<feature type="transmembrane region" description="Helical" evidence="10">
    <location>
        <begin position="268"/>
        <end position="287"/>
    </location>
</feature>
<evidence type="ECO:0000256" key="8">
    <source>
        <dbReference type="ARBA" id="ARBA00023136"/>
    </source>
</evidence>
<feature type="transmembrane region" description="Helical" evidence="10">
    <location>
        <begin position="20"/>
        <end position="40"/>
    </location>
</feature>
<evidence type="ECO:0000256" key="10">
    <source>
        <dbReference type="SAM" id="Phobius"/>
    </source>
</evidence>
<protein>
    <recommendedName>
        <fullName evidence="3">Multidrug export protein MepA</fullName>
    </recommendedName>
</protein>
<evidence type="ECO:0000256" key="4">
    <source>
        <dbReference type="ARBA" id="ARBA00022448"/>
    </source>
</evidence>
<dbReference type="PIRSF" id="PIRSF006603">
    <property type="entry name" value="DinF"/>
    <property type="match status" value="1"/>
</dbReference>
<evidence type="ECO:0000313" key="12">
    <source>
        <dbReference type="Proteomes" id="UP000610862"/>
    </source>
</evidence>
<name>A0A926E774_9FIRM</name>
<comment type="subcellular location">
    <subcellularLocation>
        <location evidence="1">Cell membrane</location>
        <topology evidence="1">Multi-pass membrane protein</topology>
    </subcellularLocation>
</comment>
<dbReference type="InterPro" id="IPR051327">
    <property type="entry name" value="MATE_MepA_subfamily"/>
</dbReference>
<evidence type="ECO:0000256" key="1">
    <source>
        <dbReference type="ARBA" id="ARBA00004651"/>
    </source>
</evidence>
<feature type="transmembrane region" description="Helical" evidence="10">
    <location>
        <begin position="60"/>
        <end position="86"/>
    </location>
</feature>
<keyword evidence="5" id="KW-1003">Cell membrane</keyword>
<feature type="transmembrane region" description="Helical" evidence="10">
    <location>
        <begin position="425"/>
        <end position="446"/>
    </location>
</feature>
<evidence type="ECO:0000313" key="11">
    <source>
        <dbReference type="EMBL" id="MBC8568453.1"/>
    </source>
</evidence>
<dbReference type="Pfam" id="PF01554">
    <property type="entry name" value="MatE"/>
    <property type="match status" value="2"/>
</dbReference>
<reference evidence="11" key="1">
    <citation type="submission" date="2020-08" db="EMBL/GenBank/DDBJ databases">
        <title>Genome public.</title>
        <authorList>
            <person name="Liu C."/>
            <person name="Sun Q."/>
        </authorList>
    </citation>
    <scope>NUCLEOTIDE SEQUENCE</scope>
    <source>
        <strain evidence="11">NSJ-24</strain>
    </source>
</reference>
<evidence type="ECO:0000256" key="6">
    <source>
        <dbReference type="ARBA" id="ARBA00022692"/>
    </source>
</evidence>
<dbReference type="InterPro" id="IPR048279">
    <property type="entry name" value="MdtK-like"/>
</dbReference>
<keyword evidence="6 10" id="KW-0812">Transmembrane</keyword>
<feature type="transmembrane region" description="Helical" evidence="10">
    <location>
        <begin position="328"/>
        <end position="347"/>
    </location>
</feature>
<evidence type="ECO:0000256" key="7">
    <source>
        <dbReference type="ARBA" id="ARBA00022989"/>
    </source>
</evidence>
<keyword evidence="12" id="KW-1185">Reference proteome</keyword>
<dbReference type="GO" id="GO:0046677">
    <property type="term" value="P:response to antibiotic"/>
    <property type="evidence" value="ECO:0007669"/>
    <property type="project" value="UniProtKB-KW"/>
</dbReference>
<keyword evidence="8 10" id="KW-0472">Membrane</keyword>
<proteinExistence type="inferred from homology"/>
<evidence type="ECO:0000256" key="5">
    <source>
        <dbReference type="ARBA" id="ARBA00022475"/>
    </source>
</evidence>
<dbReference type="RefSeq" id="WP_187525300.1">
    <property type="nucleotide sequence ID" value="NZ_JACRTA010000002.1"/>
</dbReference>
<feature type="transmembrane region" description="Helical" evidence="10">
    <location>
        <begin position="367"/>
        <end position="388"/>
    </location>
</feature>
<keyword evidence="9" id="KW-0046">Antibiotic resistance</keyword>
<keyword evidence="7 10" id="KW-1133">Transmembrane helix</keyword>
<gene>
    <name evidence="11" type="ORF">H8692_06760</name>
</gene>
<dbReference type="PANTHER" id="PTHR43823:SF3">
    <property type="entry name" value="MULTIDRUG EXPORT PROTEIN MEPA"/>
    <property type="match status" value="1"/>
</dbReference>
<evidence type="ECO:0000256" key="3">
    <source>
        <dbReference type="ARBA" id="ARBA00022106"/>
    </source>
</evidence>
<evidence type="ECO:0000256" key="2">
    <source>
        <dbReference type="ARBA" id="ARBA00008417"/>
    </source>
</evidence>
<evidence type="ECO:0000256" key="9">
    <source>
        <dbReference type="ARBA" id="ARBA00023251"/>
    </source>
</evidence>
<organism evidence="11 12">
    <name type="scientific">Lentihominibacter hominis</name>
    <dbReference type="NCBI Taxonomy" id="2763645"/>
    <lineage>
        <taxon>Bacteria</taxon>
        <taxon>Bacillati</taxon>
        <taxon>Bacillota</taxon>
        <taxon>Clostridia</taxon>
        <taxon>Peptostreptococcales</taxon>
        <taxon>Anaerovoracaceae</taxon>
        <taxon>Lentihominibacter</taxon>
    </lineage>
</organism>
<comment type="caution">
    <text evidence="11">The sequence shown here is derived from an EMBL/GenBank/DDBJ whole genome shotgun (WGS) entry which is preliminary data.</text>
</comment>